<comment type="catalytic activity">
    <reaction evidence="1">
        <text>2-phosphoglycolate + H2O = glycolate + phosphate</text>
        <dbReference type="Rhea" id="RHEA:14369"/>
        <dbReference type="ChEBI" id="CHEBI:15377"/>
        <dbReference type="ChEBI" id="CHEBI:29805"/>
        <dbReference type="ChEBI" id="CHEBI:43474"/>
        <dbReference type="ChEBI" id="CHEBI:58033"/>
        <dbReference type="EC" id="3.1.3.18"/>
    </reaction>
</comment>
<gene>
    <name evidence="5" type="ORF">GU927_017485</name>
</gene>
<dbReference type="InterPro" id="IPR036412">
    <property type="entry name" value="HAD-like_sf"/>
</dbReference>
<dbReference type="Gene3D" id="1.10.150.240">
    <property type="entry name" value="Putative phosphatase, domain 2"/>
    <property type="match status" value="1"/>
</dbReference>
<dbReference type="Pfam" id="PF00702">
    <property type="entry name" value="Hydrolase"/>
    <property type="match status" value="1"/>
</dbReference>
<comment type="similarity">
    <text evidence="3">Belongs to the HAD-like hydrolase superfamily. CbbY/CbbZ/Gph/YieH family.</text>
</comment>
<keyword evidence="6" id="KW-1185">Reference proteome</keyword>
<dbReference type="SFLD" id="SFLDG01129">
    <property type="entry name" value="C1.5:_HAD__Beta-PGM__Phosphata"/>
    <property type="match status" value="1"/>
</dbReference>
<dbReference type="SFLD" id="SFLDS00003">
    <property type="entry name" value="Haloacid_Dehalogenase"/>
    <property type="match status" value="1"/>
</dbReference>
<comment type="pathway">
    <text evidence="2">Organic acid metabolism; glycolate biosynthesis; glycolate from 2-phosphoglycolate: step 1/1.</text>
</comment>
<evidence type="ECO:0000256" key="1">
    <source>
        <dbReference type="ARBA" id="ARBA00000830"/>
    </source>
</evidence>
<dbReference type="CDD" id="cd01427">
    <property type="entry name" value="HAD_like"/>
    <property type="match status" value="1"/>
</dbReference>
<comment type="caution">
    <text evidence="5">The sequence shown here is derived from an EMBL/GenBank/DDBJ whole genome shotgun (WGS) entry which is preliminary data.</text>
</comment>
<dbReference type="SUPFAM" id="SSF56784">
    <property type="entry name" value="HAD-like"/>
    <property type="match status" value="1"/>
</dbReference>
<reference evidence="5 6" key="1">
    <citation type="submission" date="2021-06" db="EMBL/GenBank/DDBJ databases">
        <title>Rhodobacteraceae bacterium strain HSP-20.</title>
        <authorList>
            <person name="Chen W.-M."/>
        </authorList>
    </citation>
    <scope>NUCLEOTIDE SEQUENCE [LARGE SCALE GENOMIC DNA]</scope>
    <source>
        <strain evidence="5 6">HSP-20</strain>
    </source>
</reference>
<protein>
    <recommendedName>
        <fullName evidence="4">phosphoglycolate phosphatase</fullName>
        <ecNumber evidence="4">3.1.3.18</ecNumber>
    </recommendedName>
</protein>
<dbReference type="NCBIfam" id="TIGR01549">
    <property type="entry name" value="HAD-SF-IA-v1"/>
    <property type="match status" value="1"/>
</dbReference>
<dbReference type="RefSeq" id="WP_161763748.1">
    <property type="nucleotide sequence ID" value="NZ_JAAATX020000013.1"/>
</dbReference>
<dbReference type="InterPro" id="IPR050155">
    <property type="entry name" value="HAD-like_hydrolase_sf"/>
</dbReference>
<dbReference type="PANTHER" id="PTHR43434">
    <property type="entry name" value="PHOSPHOGLYCOLATE PHOSPHATASE"/>
    <property type="match status" value="1"/>
</dbReference>
<accession>A0ABS6J7B4</accession>
<dbReference type="InterPro" id="IPR006439">
    <property type="entry name" value="HAD-SF_hydro_IA"/>
</dbReference>
<dbReference type="PRINTS" id="PR00413">
    <property type="entry name" value="HADHALOGNASE"/>
</dbReference>
<proteinExistence type="inferred from homology"/>
<evidence type="ECO:0000313" key="5">
    <source>
        <dbReference type="EMBL" id="MBU9699639.1"/>
    </source>
</evidence>
<organism evidence="5 6">
    <name type="scientific">Paragemmobacter amnigenus</name>
    <dbReference type="NCBI Taxonomy" id="2852097"/>
    <lineage>
        <taxon>Bacteria</taxon>
        <taxon>Pseudomonadati</taxon>
        <taxon>Pseudomonadota</taxon>
        <taxon>Alphaproteobacteria</taxon>
        <taxon>Rhodobacterales</taxon>
        <taxon>Paracoccaceae</taxon>
        <taxon>Paragemmobacter</taxon>
    </lineage>
</organism>
<dbReference type="Gene3D" id="3.40.50.1000">
    <property type="entry name" value="HAD superfamily/HAD-like"/>
    <property type="match status" value="1"/>
</dbReference>
<dbReference type="InterPro" id="IPR023198">
    <property type="entry name" value="PGP-like_dom2"/>
</dbReference>
<keyword evidence="5" id="KW-0378">Hydrolase</keyword>
<name>A0ABS6J7B4_9RHOB</name>
<dbReference type="GO" id="GO:0016787">
    <property type="term" value="F:hydrolase activity"/>
    <property type="evidence" value="ECO:0007669"/>
    <property type="project" value="UniProtKB-KW"/>
</dbReference>
<sequence length="233" mass="23568">MIDGVIFDKDGTLFDFRASWGAWAGKAVAILASESGVPTAVLGAAIGYHPETGQFDPDSVVIAGTSDQIAAALAAALPGVDVDALEDRLNRMAAGAPMLPAVDLPHVLGALRARGLRIGLATNDVEVAARAHLEAHGIDGLFDFIAGQDSGHGAKPGPGMCSAFARQQGLDPARVAMVGDSLHDLHAGRAAGMRAVAVLTGIAGADDLAPHADVVLPDIGHLGAWIDGQRAGG</sequence>
<evidence type="ECO:0000313" key="6">
    <source>
        <dbReference type="Proteomes" id="UP000731907"/>
    </source>
</evidence>
<evidence type="ECO:0000256" key="2">
    <source>
        <dbReference type="ARBA" id="ARBA00004818"/>
    </source>
</evidence>
<dbReference type="InterPro" id="IPR023214">
    <property type="entry name" value="HAD_sf"/>
</dbReference>
<evidence type="ECO:0000256" key="4">
    <source>
        <dbReference type="ARBA" id="ARBA00013078"/>
    </source>
</evidence>
<dbReference type="EMBL" id="JAAATX020000013">
    <property type="protein sequence ID" value="MBU9699639.1"/>
    <property type="molecule type" value="Genomic_DNA"/>
</dbReference>
<evidence type="ECO:0000256" key="3">
    <source>
        <dbReference type="ARBA" id="ARBA00006171"/>
    </source>
</evidence>
<dbReference type="EC" id="3.1.3.18" evidence="4"/>
<dbReference type="Proteomes" id="UP000731907">
    <property type="component" value="Unassembled WGS sequence"/>
</dbReference>
<dbReference type="PANTHER" id="PTHR43434:SF1">
    <property type="entry name" value="PHOSPHOGLYCOLATE PHOSPHATASE"/>
    <property type="match status" value="1"/>
</dbReference>